<sequence length="127" mass="13475">MSLNKVIPEAGISRFHCEITQLGAAGHFQIFPGLMVKLGETEMQVLAQSSAEPSLTVLFTEGPLAGHKVTIPPGGITIGRVADNSLVLVQDGCTVYGHFYEDDIAYRCANHIGHGERTPCDDLPGAG</sequence>
<name>A0ABP0S6M2_9DINO</name>
<evidence type="ECO:0008006" key="3">
    <source>
        <dbReference type="Google" id="ProtNLM"/>
    </source>
</evidence>
<evidence type="ECO:0000313" key="2">
    <source>
        <dbReference type="Proteomes" id="UP001642484"/>
    </source>
</evidence>
<dbReference type="EMBL" id="CAXAMN010027040">
    <property type="protein sequence ID" value="CAK9107945.1"/>
    <property type="molecule type" value="Genomic_DNA"/>
</dbReference>
<evidence type="ECO:0000313" key="1">
    <source>
        <dbReference type="EMBL" id="CAK9107945.1"/>
    </source>
</evidence>
<accession>A0ABP0S6M2</accession>
<organism evidence="1 2">
    <name type="scientific">Durusdinium trenchii</name>
    <dbReference type="NCBI Taxonomy" id="1381693"/>
    <lineage>
        <taxon>Eukaryota</taxon>
        <taxon>Sar</taxon>
        <taxon>Alveolata</taxon>
        <taxon>Dinophyceae</taxon>
        <taxon>Suessiales</taxon>
        <taxon>Symbiodiniaceae</taxon>
        <taxon>Durusdinium</taxon>
    </lineage>
</organism>
<reference evidence="1 2" key="1">
    <citation type="submission" date="2024-02" db="EMBL/GenBank/DDBJ databases">
        <authorList>
            <person name="Chen Y."/>
            <person name="Shah S."/>
            <person name="Dougan E. K."/>
            <person name="Thang M."/>
            <person name="Chan C."/>
        </authorList>
    </citation>
    <scope>NUCLEOTIDE SEQUENCE [LARGE SCALE GENOMIC DNA]</scope>
</reference>
<proteinExistence type="predicted"/>
<protein>
    <recommendedName>
        <fullName evidence="3">FHA domain-containing protein</fullName>
    </recommendedName>
</protein>
<dbReference type="Proteomes" id="UP001642484">
    <property type="component" value="Unassembled WGS sequence"/>
</dbReference>
<comment type="caution">
    <text evidence="1">The sequence shown here is derived from an EMBL/GenBank/DDBJ whole genome shotgun (WGS) entry which is preliminary data.</text>
</comment>
<keyword evidence="2" id="KW-1185">Reference proteome</keyword>
<gene>
    <name evidence="1" type="ORF">CCMP2556_LOCUS50343</name>
</gene>